<keyword evidence="2" id="KW-0812">Transmembrane</keyword>
<dbReference type="GO" id="GO:0042910">
    <property type="term" value="F:xenobiotic transmembrane transporter activity"/>
    <property type="evidence" value="ECO:0007669"/>
    <property type="project" value="TreeGrafter"/>
</dbReference>
<proteinExistence type="predicted"/>
<dbReference type="Gene3D" id="3.30.70.1320">
    <property type="entry name" value="Multidrug efflux transporter AcrB pore domain like"/>
    <property type="match status" value="1"/>
</dbReference>
<dbReference type="SUPFAM" id="SSF82866">
    <property type="entry name" value="Multidrug efflux transporter AcrB transmembrane domain"/>
    <property type="match status" value="2"/>
</dbReference>
<feature type="transmembrane region" description="Helical" evidence="2">
    <location>
        <begin position="888"/>
        <end position="906"/>
    </location>
</feature>
<evidence type="ECO:0000256" key="1">
    <source>
        <dbReference type="SAM" id="MobiDB-lite"/>
    </source>
</evidence>
<feature type="compositionally biased region" description="Basic and acidic residues" evidence="1">
    <location>
        <begin position="1"/>
        <end position="14"/>
    </location>
</feature>
<reference evidence="3 4" key="1">
    <citation type="submission" date="2018-08" db="EMBL/GenBank/DDBJ databases">
        <title>Horizontal acquisition of hydrogen conversion ability and other habitat adaptations in Hydrogenovibrio crunogenus strains.</title>
        <authorList>
            <person name="Gonnella G."/>
            <person name="Adam N."/>
            <person name="Perner M."/>
        </authorList>
    </citation>
    <scope>NUCLEOTIDE SEQUENCE [LARGE SCALE GENOMIC DNA]</scope>
    <source>
        <strain evidence="3 4">SP-41</strain>
    </source>
</reference>
<dbReference type="Gene3D" id="1.20.1640.10">
    <property type="entry name" value="Multidrug efflux transporter AcrB transmembrane domain"/>
    <property type="match status" value="2"/>
</dbReference>
<dbReference type="Gene3D" id="3.30.70.1440">
    <property type="entry name" value="Multidrug efflux transporter AcrB pore domain"/>
    <property type="match status" value="1"/>
</dbReference>
<dbReference type="GO" id="GO:0005886">
    <property type="term" value="C:plasma membrane"/>
    <property type="evidence" value="ECO:0007669"/>
    <property type="project" value="TreeGrafter"/>
</dbReference>
<dbReference type="Proteomes" id="UP000296201">
    <property type="component" value="Chromosome"/>
</dbReference>
<feature type="transmembrane region" description="Helical" evidence="2">
    <location>
        <begin position="382"/>
        <end position="403"/>
    </location>
</feature>
<feature type="transmembrane region" description="Helical" evidence="2">
    <location>
        <begin position="938"/>
        <end position="962"/>
    </location>
</feature>
<dbReference type="EMBL" id="CP032096">
    <property type="protein sequence ID" value="QBZ82228.1"/>
    <property type="molecule type" value="Genomic_DNA"/>
</dbReference>
<dbReference type="Gene3D" id="3.30.2090.10">
    <property type="entry name" value="Multidrug efflux transporter AcrB TolC docking domain, DN and DC subdomains"/>
    <property type="match status" value="2"/>
</dbReference>
<dbReference type="SUPFAM" id="SSF82693">
    <property type="entry name" value="Multidrug efflux transporter AcrB pore domain, PN1, PN2, PC1 and PC2 subdomains"/>
    <property type="match status" value="1"/>
</dbReference>
<dbReference type="Pfam" id="PF00873">
    <property type="entry name" value="ACR_tran"/>
    <property type="match status" value="1"/>
</dbReference>
<dbReference type="AlphaFoldDB" id="A0A4P7NXG5"/>
<feature type="transmembrane region" description="Helical" evidence="2">
    <location>
        <begin position="410"/>
        <end position="429"/>
    </location>
</feature>
<name>A0A4P7NXG5_9GAMM</name>
<feature type="transmembrane region" description="Helical" evidence="2">
    <location>
        <begin position="983"/>
        <end position="1003"/>
    </location>
</feature>
<accession>A0A4P7NXG5</accession>
<keyword evidence="4" id="KW-1185">Reference proteome</keyword>
<dbReference type="InterPro" id="IPR027463">
    <property type="entry name" value="AcrB_DN_DC_subdom"/>
</dbReference>
<feature type="transmembrane region" description="Helical" evidence="2">
    <location>
        <begin position="913"/>
        <end position="932"/>
    </location>
</feature>
<feature type="transmembrane region" description="Helical" evidence="2">
    <location>
        <begin position="552"/>
        <end position="579"/>
    </location>
</feature>
<dbReference type="InterPro" id="IPR001036">
    <property type="entry name" value="Acrflvin-R"/>
</dbReference>
<dbReference type="Gene3D" id="3.30.70.1430">
    <property type="entry name" value="Multidrug efflux transporter AcrB pore domain"/>
    <property type="match status" value="2"/>
</dbReference>
<sequence length="1054" mass="116582">MSDHDELFRPEAHSQDFPGYHPHEDKFKSRGFIGLFARHKVAPNLLMMIMILAGVVALLKLNVQFFPNFELDYATVRVVWPGANAEDVETSITEPVERVLRNLDNLDEMTSTSSLGTSMVTLKFEEGTNMIEALDQVNQRVGELRNLPQDSEKPIIERIVRYEPIARLLLISDNGSVEEMRPIARRFERELLDAGIDKVEFKGLPLEEMALEVPQSTLEHYQLSLEDIATKVAGMSRDLPAGSVGDNQSVRDIRAIQQGRTESDFEQLTVLVSDTEKVSLGDIAHIERRAKKDTPLLEVEGHPAIEMRLMRSESGDTLKSSKIMQDWLVKTEPTLPKGMHFKVYDETWSLVNQRIMLLVNNGVGGLILVILILYLFMNGRVAFWVAVGIPVSFMATLMIMYLAGGSINMVSLFGLIMALGIIVDDAIVVGEDALAHHEMGEPALQAAEGGAHRMLAPVTASSITTVGAFLPLMMIGAEMGNILFAIPLVIISVIFASLIESFVILPGHLRHALKKVTPAKPGSLRLRLDNTIDHWRNVQFRSMIKWVLAHRAITITSTLAMMIFVIGLLAGGRLAFVFFPSPESTKLSADARFVAGTPSEVSSKYVDHLYQALLDTEKELEPGIVKVAVVHYNETSKQQGANFSGINIELAEPDERDTRNDEFIRVWQQKAGVVPGLDVLTIEAPRMGPPGSDIDIRLWGAEPRKLKQAALDLQQVLSQIQGVSGVRDDLPYGRDQMVYRLTPEGQALGLTYASLGHQLSDAFSGRLVQIFTDGEDEVEVRVQFPREEQATLASIDKMKIMTPSGDRVVLSSVASWSTQQGFDVMRHVDGRLAVTVLGEVDKSVNNANLILNQLEETTLKSLSDTYGLRYSLEGQNAQQAETMADMKVGLLIGLSIIYIVLAWVFASYTWPIVVMMAIPFGLIGAILGHWWLGIDMTILSLFGFFGLAGIVVNDSIILVSFYKRLREEGMAVNQALEEASVQRVRAVLLTSLTTIAGLTPLLFETSLQAQFLIPMAVSIAFGLAFSTALILLVIPATLSLYENWLEKRQTEQPV</sequence>
<keyword evidence="2" id="KW-1133">Transmembrane helix</keyword>
<protein>
    <submittedName>
        <fullName evidence="3">Multidrug/solvent efflux pump membrane transporter MepB</fullName>
    </submittedName>
</protein>
<evidence type="ECO:0000256" key="2">
    <source>
        <dbReference type="SAM" id="Phobius"/>
    </source>
</evidence>
<gene>
    <name evidence="3" type="primary">mepB</name>
    <name evidence="3" type="ORF">GHNINEIG_00252</name>
</gene>
<feature type="transmembrane region" description="Helical" evidence="2">
    <location>
        <begin position="41"/>
        <end position="59"/>
    </location>
</feature>
<keyword evidence="2" id="KW-0472">Membrane</keyword>
<evidence type="ECO:0000313" key="3">
    <source>
        <dbReference type="EMBL" id="QBZ82228.1"/>
    </source>
</evidence>
<organism evidence="3 4">
    <name type="scientific">Hydrogenovibrio crunogenus</name>
    <dbReference type="NCBI Taxonomy" id="39765"/>
    <lineage>
        <taxon>Bacteria</taxon>
        <taxon>Pseudomonadati</taxon>
        <taxon>Pseudomonadota</taxon>
        <taxon>Gammaproteobacteria</taxon>
        <taxon>Thiotrichales</taxon>
        <taxon>Piscirickettsiaceae</taxon>
        <taxon>Hydrogenovibrio</taxon>
    </lineage>
</organism>
<dbReference type="PANTHER" id="PTHR32063">
    <property type="match status" value="1"/>
</dbReference>
<dbReference type="PRINTS" id="PR00702">
    <property type="entry name" value="ACRIFLAVINRP"/>
</dbReference>
<dbReference type="PANTHER" id="PTHR32063:SF33">
    <property type="entry name" value="RND SUPERFAMILY EFFLUX PUMP PERMEASE COMPONENT"/>
    <property type="match status" value="1"/>
</dbReference>
<feature type="transmembrane region" description="Helical" evidence="2">
    <location>
        <begin position="482"/>
        <end position="505"/>
    </location>
</feature>
<feature type="transmembrane region" description="Helical" evidence="2">
    <location>
        <begin position="1015"/>
        <end position="1041"/>
    </location>
</feature>
<evidence type="ECO:0000313" key="4">
    <source>
        <dbReference type="Proteomes" id="UP000296201"/>
    </source>
</evidence>
<feature type="transmembrane region" description="Helical" evidence="2">
    <location>
        <begin position="355"/>
        <end position="376"/>
    </location>
</feature>
<feature type="region of interest" description="Disordered" evidence="1">
    <location>
        <begin position="1"/>
        <end position="22"/>
    </location>
</feature>
<dbReference type="RefSeq" id="WP_135794973.1">
    <property type="nucleotide sequence ID" value="NZ_CP032096.1"/>
</dbReference>
<dbReference type="OrthoDB" id="5287122at2"/>
<dbReference type="SUPFAM" id="SSF82714">
    <property type="entry name" value="Multidrug efflux transporter AcrB TolC docking domain, DN and DC subdomains"/>
    <property type="match status" value="2"/>
</dbReference>